<dbReference type="EMBL" id="JARBHB010000016">
    <property type="protein sequence ID" value="KAJ8866976.1"/>
    <property type="molecule type" value="Genomic_DNA"/>
</dbReference>
<comment type="caution">
    <text evidence="1">The sequence shown here is derived from an EMBL/GenBank/DDBJ whole genome shotgun (WGS) entry which is preliminary data.</text>
</comment>
<reference evidence="1 2" key="1">
    <citation type="submission" date="2023-02" db="EMBL/GenBank/DDBJ databases">
        <title>LHISI_Scaffold_Assembly.</title>
        <authorList>
            <person name="Stuart O.P."/>
            <person name="Cleave R."/>
            <person name="Magrath M.J.L."/>
            <person name="Mikheyev A.S."/>
        </authorList>
    </citation>
    <scope>NUCLEOTIDE SEQUENCE [LARGE SCALE GENOMIC DNA]</scope>
    <source>
        <strain evidence="1">Daus_M_001</strain>
        <tissue evidence="1">Leg muscle</tissue>
    </source>
</reference>
<name>A0ABQ9G3B5_9NEOP</name>
<protein>
    <recommendedName>
        <fullName evidence="3">DUF4371 domain-containing protein</fullName>
    </recommendedName>
</protein>
<dbReference type="PANTHER" id="PTHR45913">
    <property type="entry name" value="EPM2A-INTERACTING PROTEIN 1"/>
    <property type="match status" value="1"/>
</dbReference>
<evidence type="ECO:0000313" key="2">
    <source>
        <dbReference type="Proteomes" id="UP001159363"/>
    </source>
</evidence>
<accession>A0ABQ9G3B5</accession>
<proteinExistence type="predicted"/>
<keyword evidence="2" id="KW-1185">Reference proteome</keyword>
<gene>
    <name evidence="1" type="ORF">PR048_032838</name>
</gene>
<dbReference type="Proteomes" id="UP001159363">
    <property type="component" value="Chromosome 15"/>
</dbReference>
<dbReference type="PANTHER" id="PTHR45913:SF20">
    <property type="entry name" value="GENERAL TRANSCRIPTION FACTOR II-I REPEAT DOMAIN-CONTAINING PROTEIN 2"/>
    <property type="match status" value="1"/>
</dbReference>
<evidence type="ECO:0008006" key="3">
    <source>
        <dbReference type="Google" id="ProtNLM"/>
    </source>
</evidence>
<evidence type="ECO:0000313" key="1">
    <source>
        <dbReference type="EMBL" id="KAJ8866976.1"/>
    </source>
</evidence>
<sequence length="284" mass="32266">MSNKIKVELENRQFNERWENEFLCADFGGKLQCIVRAQVMSVMKEYNIRRHYETTHEVKYGSVIGEQCAIKMAKSFGDNKLAKKKNIETVSLPRQTVSRRTAEISKQLEAHLSKEIAQSNYFSVSLDEITDITDVCQLFIFAKTVDEHAKGSDIYSALVSAVNKYGGFSKCLRIVTDCAKCMAGVLCSKFVKVNYVMKDVTRIVSLIRSGNRAKSDRKLAEFLKEISAEFHGVSLRSEIHWLSAGKTLTAFSAIRKEITDFLETAGKIEYDYLENFKMRNGFAL</sequence>
<organism evidence="1 2">
    <name type="scientific">Dryococelus australis</name>
    <dbReference type="NCBI Taxonomy" id="614101"/>
    <lineage>
        <taxon>Eukaryota</taxon>
        <taxon>Metazoa</taxon>
        <taxon>Ecdysozoa</taxon>
        <taxon>Arthropoda</taxon>
        <taxon>Hexapoda</taxon>
        <taxon>Insecta</taxon>
        <taxon>Pterygota</taxon>
        <taxon>Neoptera</taxon>
        <taxon>Polyneoptera</taxon>
        <taxon>Phasmatodea</taxon>
        <taxon>Verophasmatodea</taxon>
        <taxon>Anareolatae</taxon>
        <taxon>Phasmatidae</taxon>
        <taxon>Eurycanthinae</taxon>
        <taxon>Dryococelus</taxon>
    </lineage>
</organism>